<sequence>MYSEIYPNLKEIKKPRNNNLIGGGIGHREVYGFDNKLWEALLATAVMEQVKVDLVQIVVAMKEAETLVEFEYPN</sequence>
<dbReference type="Proteomes" id="UP000824120">
    <property type="component" value="Chromosome 12"/>
</dbReference>
<organism evidence="1 2">
    <name type="scientific">Solanum commersonii</name>
    <name type="common">Commerson's wild potato</name>
    <name type="synonym">Commerson's nightshade</name>
    <dbReference type="NCBI Taxonomy" id="4109"/>
    <lineage>
        <taxon>Eukaryota</taxon>
        <taxon>Viridiplantae</taxon>
        <taxon>Streptophyta</taxon>
        <taxon>Embryophyta</taxon>
        <taxon>Tracheophyta</taxon>
        <taxon>Spermatophyta</taxon>
        <taxon>Magnoliopsida</taxon>
        <taxon>eudicotyledons</taxon>
        <taxon>Gunneridae</taxon>
        <taxon>Pentapetalae</taxon>
        <taxon>asterids</taxon>
        <taxon>lamiids</taxon>
        <taxon>Solanales</taxon>
        <taxon>Solanaceae</taxon>
        <taxon>Solanoideae</taxon>
        <taxon>Solaneae</taxon>
        <taxon>Solanum</taxon>
    </lineage>
</organism>
<proteinExistence type="predicted"/>
<gene>
    <name evidence="1" type="ORF">H5410_061020</name>
</gene>
<dbReference type="EMBL" id="JACXVP010000012">
    <property type="protein sequence ID" value="KAG5571254.1"/>
    <property type="molecule type" value="Genomic_DNA"/>
</dbReference>
<keyword evidence="2" id="KW-1185">Reference proteome</keyword>
<comment type="caution">
    <text evidence="1">The sequence shown here is derived from an EMBL/GenBank/DDBJ whole genome shotgun (WGS) entry which is preliminary data.</text>
</comment>
<evidence type="ECO:0000313" key="1">
    <source>
        <dbReference type="EMBL" id="KAG5571254.1"/>
    </source>
</evidence>
<accession>A0A9J5W8B0</accession>
<protein>
    <submittedName>
        <fullName evidence="1">Uncharacterized protein</fullName>
    </submittedName>
</protein>
<name>A0A9J5W8B0_SOLCO</name>
<dbReference type="AlphaFoldDB" id="A0A9J5W8B0"/>
<feature type="non-terminal residue" evidence="1">
    <location>
        <position position="1"/>
    </location>
</feature>
<reference evidence="1 2" key="1">
    <citation type="submission" date="2020-09" db="EMBL/GenBank/DDBJ databases">
        <title>De no assembly of potato wild relative species, Solanum commersonii.</title>
        <authorList>
            <person name="Cho K."/>
        </authorList>
    </citation>
    <scope>NUCLEOTIDE SEQUENCE [LARGE SCALE GENOMIC DNA]</scope>
    <source>
        <strain evidence="1">LZ3.2</strain>
        <tissue evidence="1">Leaf</tissue>
    </source>
</reference>
<evidence type="ECO:0000313" key="2">
    <source>
        <dbReference type="Proteomes" id="UP000824120"/>
    </source>
</evidence>